<evidence type="ECO:0000313" key="6">
    <source>
        <dbReference type="EMBL" id="AWN67096.1"/>
    </source>
</evidence>
<name>A0A2Z3KHY2_LACLL</name>
<feature type="domain" description="CAAX prenyl protease 2/Lysostaphin resistance protein A-like" evidence="5">
    <location>
        <begin position="80"/>
        <end position="160"/>
    </location>
</feature>
<dbReference type="EMBL" id="CP090823">
    <property type="protein sequence ID" value="WNS48462.1"/>
    <property type="molecule type" value="Genomic_DNA"/>
</dbReference>
<dbReference type="InterPro" id="IPR052710">
    <property type="entry name" value="CAAX_protease"/>
</dbReference>
<dbReference type="PANTHER" id="PTHR36435:SF1">
    <property type="entry name" value="CAAX AMINO TERMINAL PROTEASE FAMILY PROTEIN"/>
    <property type="match status" value="1"/>
</dbReference>
<evidence type="ECO:0000256" key="1">
    <source>
        <dbReference type="ARBA" id="ARBA00004651"/>
    </source>
</evidence>
<dbReference type="Proteomes" id="UP001055586">
    <property type="component" value="Chromosome"/>
</dbReference>
<keyword evidence="6" id="KW-0645">Protease</keyword>
<dbReference type="GO" id="GO:0004175">
    <property type="term" value="F:endopeptidase activity"/>
    <property type="evidence" value="ECO:0007669"/>
    <property type="project" value="UniProtKB-ARBA"/>
</dbReference>
<dbReference type="EMBL" id="CP028160">
    <property type="protein sequence ID" value="AWN67096.1"/>
    <property type="molecule type" value="Genomic_DNA"/>
</dbReference>
<keyword evidence="4" id="KW-0812">Transmembrane</keyword>
<reference evidence="7" key="2">
    <citation type="journal article" date="2020" name="Mol. Microbiol.">
        <title>The CWPS Rubik's cube: Linking diversity of cell wall polysaccharide structures with the encoded biosynthetic machinery of selected Lactococcus lactis strains.</title>
        <authorList>
            <person name="Mahony J."/>
            <person name="Frantzen C."/>
            <person name="Vinogradov E."/>
            <person name="Sadovskaya I."/>
            <person name="Theodorou I."/>
            <person name="Kelleher P."/>
            <person name="Chapot-Chartier M.P."/>
            <person name="Cambillau C."/>
            <person name="Holo H."/>
            <person name="van Sinderen D."/>
        </authorList>
    </citation>
    <scope>NUCLEOTIDE SEQUENCE</scope>
    <source>
        <strain evidence="7">223</strain>
    </source>
</reference>
<feature type="transmembrane region" description="Helical" evidence="4">
    <location>
        <begin position="30"/>
        <end position="52"/>
    </location>
</feature>
<keyword evidence="4" id="KW-1133">Transmembrane helix</keyword>
<keyword evidence="3" id="KW-1003">Cell membrane</keyword>
<dbReference type="GO" id="GO:0008237">
    <property type="term" value="F:metallopeptidase activity"/>
    <property type="evidence" value="ECO:0007669"/>
    <property type="project" value="UniProtKB-KW"/>
</dbReference>
<dbReference type="SMR" id="A0A2Z3KHY2"/>
<comment type="subcellular location">
    <subcellularLocation>
        <location evidence="1">Cell membrane</location>
        <topology evidence="1">Multi-pass membrane protein</topology>
    </subcellularLocation>
</comment>
<keyword evidence="6" id="KW-0482">Metalloprotease</keyword>
<evidence type="ECO:0000256" key="3">
    <source>
        <dbReference type="ARBA" id="ARBA00022475"/>
    </source>
</evidence>
<evidence type="ECO:0000313" key="8">
    <source>
        <dbReference type="EMBL" id="WNS48462.1"/>
    </source>
</evidence>
<reference evidence="8" key="4">
    <citation type="submission" date="2023-09" db="EMBL/GenBank/DDBJ databases">
        <title>Complete Genomes and Methylome analysis of Lactococcus lactis subs lactis strains.</title>
        <authorList>
            <person name="Fomenkov A."/>
            <person name="McDonnell B."/>
            <person name="Sun L."/>
            <person name="Van Sinderen D."/>
            <person name="Roberts R.J."/>
        </authorList>
    </citation>
    <scope>NUCLEOTIDE SEQUENCE</scope>
    <source>
        <strain evidence="8">229</strain>
    </source>
</reference>
<dbReference type="Proteomes" id="UP000245919">
    <property type="component" value="Chromosome"/>
</dbReference>
<evidence type="ECO:0000256" key="4">
    <source>
        <dbReference type="SAM" id="Phobius"/>
    </source>
</evidence>
<dbReference type="InterPro" id="IPR003675">
    <property type="entry name" value="Rce1/LyrA-like_dom"/>
</dbReference>
<comment type="similarity">
    <text evidence="2">Belongs to the UPF0177 family.</text>
</comment>
<evidence type="ECO:0000313" key="7">
    <source>
        <dbReference type="EMBL" id="QRZ36038.1"/>
    </source>
</evidence>
<dbReference type="AlphaFoldDB" id="A0A2Z3KHY2"/>
<keyword evidence="6" id="KW-0378">Hydrolase</keyword>
<proteinExistence type="inferred from homology"/>
<dbReference type="PANTHER" id="PTHR36435">
    <property type="entry name" value="SLR1288 PROTEIN"/>
    <property type="match status" value="1"/>
</dbReference>
<gene>
    <name evidence="6" type="ORF">LL14B4_12465</name>
    <name evidence="7" type="ORF">LL223_2403</name>
    <name evidence="8" type="ORF">LL229_03610</name>
</gene>
<evidence type="ECO:0000313" key="9">
    <source>
        <dbReference type="Proteomes" id="UP000245919"/>
    </source>
</evidence>
<reference evidence="7" key="3">
    <citation type="submission" date="2023-04" db="EMBL/GenBank/DDBJ databases">
        <authorList>
            <person name="McDonnell B."/>
        </authorList>
    </citation>
    <scope>NUCLEOTIDE SEQUENCE</scope>
    <source>
        <strain evidence="7">223</strain>
    </source>
</reference>
<sequence length="177" mass="20216">MTLVLILIFIIAWKLGYLKNTLKNWDLKRIFWLMGIVFFTLATNYLVTVLVLKTQIISSVTSDTGMSDILGQLPILCQKYILGIIVPLSEELLFRSYIFGSITNKKVAFLISSVLFALVHTGFSWYLLPYLILSFIITWVYSKRNNFIESAIVHSSVNLFGGSAIKLLDTFFKLLPY</sequence>
<dbReference type="Proteomes" id="UP000663169">
    <property type="component" value="Chromosome"/>
</dbReference>
<dbReference type="RefSeq" id="WP_010906415.1">
    <property type="nucleotide sequence ID" value="NZ_CP015906.2"/>
</dbReference>
<dbReference type="Pfam" id="PF02517">
    <property type="entry name" value="Rce1-like"/>
    <property type="match status" value="1"/>
</dbReference>
<evidence type="ECO:0000259" key="5">
    <source>
        <dbReference type="Pfam" id="PF02517"/>
    </source>
</evidence>
<dbReference type="GO" id="GO:0005886">
    <property type="term" value="C:plasma membrane"/>
    <property type="evidence" value="ECO:0007669"/>
    <property type="project" value="UniProtKB-SubCell"/>
</dbReference>
<accession>A0A2Z3KHY2</accession>
<dbReference type="GO" id="GO:0080120">
    <property type="term" value="P:CAAX-box protein maturation"/>
    <property type="evidence" value="ECO:0007669"/>
    <property type="project" value="UniProtKB-ARBA"/>
</dbReference>
<dbReference type="GO" id="GO:0006508">
    <property type="term" value="P:proteolysis"/>
    <property type="evidence" value="ECO:0007669"/>
    <property type="project" value="UniProtKB-KW"/>
</dbReference>
<protein>
    <submittedName>
        <fullName evidence="6">CPBP family intramembrane metalloprotease</fullName>
    </submittedName>
    <submittedName>
        <fullName evidence="7">Type II CAAX endopeptidase family protein</fullName>
    </submittedName>
</protein>
<feature type="transmembrane region" description="Helical" evidence="4">
    <location>
        <begin position="123"/>
        <end position="141"/>
    </location>
</feature>
<keyword evidence="4" id="KW-0472">Membrane</keyword>
<reference evidence="6 9" key="1">
    <citation type="submission" date="2018-03" db="EMBL/GenBank/DDBJ databases">
        <title>Genome sequence of Lactococcus lactis strain 14B4 from almond drupe.</title>
        <authorList>
            <person name="Tran T.D."/>
            <person name="McGarvey J.A."/>
            <person name="Huynh S."/>
            <person name="Parker C.T."/>
        </authorList>
    </citation>
    <scope>NUCLEOTIDE SEQUENCE [LARGE SCALE GENOMIC DNA]</scope>
    <source>
        <strain evidence="6 9">14B4</strain>
    </source>
</reference>
<dbReference type="EMBL" id="CP031926">
    <property type="protein sequence ID" value="QRZ36038.1"/>
    <property type="molecule type" value="Genomic_DNA"/>
</dbReference>
<evidence type="ECO:0000256" key="2">
    <source>
        <dbReference type="ARBA" id="ARBA00009067"/>
    </source>
</evidence>
<organism evidence="6 9">
    <name type="scientific">Lactococcus lactis subsp. lactis</name>
    <name type="common">Streptococcus lactis</name>
    <dbReference type="NCBI Taxonomy" id="1360"/>
    <lineage>
        <taxon>Bacteria</taxon>
        <taxon>Bacillati</taxon>
        <taxon>Bacillota</taxon>
        <taxon>Bacilli</taxon>
        <taxon>Lactobacillales</taxon>
        <taxon>Streptococcaceae</taxon>
        <taxon>Lactococcus</taxon>
    </lineage>
</organism>